<name>B9A9U8_9ENTR</name>
<accession>B9A9U8</accession>
<sequence>MRAVAEVAFVDGGQQGVKNRRSRLPDFIEKDDFSFREIACR</sequence>
<evidence type="ECO:0000313" key="1">
    <source>
        <dbReference type="EMBL" id="BAH22345.1"/>
    </source>
</evidence>
<organism evidence="1">
    <name type="scientific">Citrobacter sp. JSA</name>
    <dbReference type="NCBI Taxonomy" id="595547"/>
    <lineage>
        <taxon>Bacteria</taxon>
        <taxon>Pseudomonadati</taxon>
        <taxon>Pseudomonadota</taxon>
        <taxon>Gammaproteobacteria</taxon>
        <taxon>Enterobacterales</taxon>
        <taxon>Enterobacteriaceae</taxon>
        <taxon>Citrobacter</taxon>
    </lineage>
</organism>
<proteinExistence type="predicted"/>
<dbReference type="EMBL" id="AB479541">
    <property type="protein sequence ID" value="BAH22345.1"/>
    <property type="molecule type" value="Genomic_DNA"/>
</dbReference>
<reference evidence="1" key="1">
    <citation type="submission" date="2009-02" db="EMBL/GenBank/DDBJ databases">
        <title>Conjugal transformation and transposon and chemical mutagenesis of marine and freshwater gram-negative selenate-respiring Citrobacter spp. bacteria.</title>
        <authorList>
            <person name="Sakaguchi T."/>
            <person name="Kato M."/>
            <person name="Kuriyama N."/>
            <person name="Niiyama H."/>
            <person name="Hamada S."/>
            <person name="Morita Y."/>
            <person name="Tamiya E."/>
        </authorList>
    </citation>
    <scope>NUCLEOTIDE SEQUENCE</scope>
    <source>
        <strain evidence="1">JSA</strain>
    </source>
</reference>
<protein>
    <submittedName>
        <fullName evidence="1">Uncharacterized protein</fullName>
    </submittedName>
</protein>
<dbReference type="AlphaFoldDB" id="B9A9U8"/>